<evidence type="ECO:0000313" key="1">
    <source>
        <dbReference type="EMBL" id="NAS21592.1"/>
    </source>
</evidence>
<dbReference type="EMBL" id="WXEW01000002">
    <property type="protein sequence ID" value="NAS21592.1"/>
    <property type="molecule type" value="Genomic_DNA"/>
</dbReference>
<accession>A0A7C9NG60</accession>
<proteinExistence type="predicted"/>
<dbReference type="AlphaFoldDB" id="A0A7C9NG60"/>
<organism evidence="1 2">
    <name type="scientific">Herbidospora solisilvae</name>
    <dbReference type="NCBI Taxonomy" id="2696284"/>
    <lineage>
        <taxon>Bacteria</taxon>
        <taxon>Bacillati</taxon>
        <taxon>Actinomycetota</taxon>
        <taxon>Actinomycetes</taxon>
        <taxon>Streptosporangiales</taxon>
        <taxon>Streptosporangiaceae</taxon>
        <taxon>Herbidospora</taxon>
    </lineage>
</organism>
<name>A0A7C9NG60_9ACTN</name>
<reference evidence="1 2" key="1">
    <citation type="submission" date="2020-01" db="EMBL/GenBank/DDBJ databases">
        <title>Herbidospora sp. NEAU-GS84 nov., a novel actinomycete isolated from soil.</title>
        <authorList>
            <person name="Han L."/>
        </authorList>
    </citation>
    <scope>NUCLEOTIDE SEQUENCE [LARGE SCALE GENOMIC DNA]</scope>
    <source>
        <strain evidence="1 2">NEAU-GS84</strain>
    </source>
</reference>
<gene>
    <name evidence="1" type="ORF">GT755_07830</name>
</gene>
<protein>
    <submittedName>
        <fullName evidence="1">Uncharacterized protein</fullName>
    </submittedName>
</protein>
<evidence type="ECO:0000313" key="2">
    <source>
        <dbReference type="Proteomes" id="UP000479526"/>
    </source>
</evidence>
<dbReference type="Proteomes" id="UP000479526">
    <property type="component" value="Unassembled WGS sequence"/>
</dbReference>
<sequence length="91" mass="10373">MDECACGHDRHRAPRDKTEGLVLAGHLREVEHLLDVVERDDSRWLGILRCGSCGRYWAEDSMTSGHADLFFVYPVDTDDPHAWLARARPVL</sequence>
<keyword evidence="2" id="KW-1185">Reference proteome</keyword>
<comment type="caution">
    <text evidence="1">The sequence shown here is derived from an EMBL/GenBank/DDBJ whole genome shotgun (WGS) entry which is preliminary data.</text>
</comment>
<dbReference type="RefSeq" id="WP_161479027.1">
    <property type="nucleotide sequence ID" value="NZ_WXEW01000002.1"/>
</dbReference>